<feature type="domain" description="HTH araC/xylS-type" evidence="4">
    <location>
        <begin position="189"/>
        <end position="287"/>
    </location>
</feature>
<dbReference type="EMBL" id="CM001403">
    <property type="protein sequence ID" value="EHQ25955.1"/>
    <property type="molecule type" value="Genomic_DNA"/>
</dbReference>
<evidence type="ECO:0000256" key="2">
    <source>
        <dbReference type="ARBA" id="ARBA00023125"/>
    </source>
</evidence>
<evidence type="ECO:0000259" key="4">
    <source>
        <dbReference type="PROSITE" id="PS01124"/>
    </source>
</evidence>
<organism evidence="5 6">
    <name type="scientific">Mucilaginibacter paludis DSM 18603</name>
    <dbReference type="NCBI Taxonomy" id="714943"/>
    <lineage>
        <taxon>Bacteria</taxon>
        <taxon>Pseudomonadati</taxon>
        <taxon>Bacteroidota</taxon>
        <taxon>Sphingobacteriia</taxon>
        <taxon>Sphingobacteriales</taxon>
        <taxon>Sphingobacteriaceae</taxon>
        <taxon>Mucilaginibacter</taxon>
    </lineage>
</organism>
<dbReference type="PANTHER" id="PTHR43280">
    <property type="entry name" value="ARAC-FAMILY TRANSCRIPTIONAL REGULATOR"/>
    <property type="match status" value="1"/>
</dbReference>
<keyword evidence="3" id="KW-0804">Transcription</keyword>
<dbReference type="eggNOG" id="COG2207">
    <property type="taxonomic scope" value="Bacteria"/>
</dbReference>
<sequence>MFNFYDYISDNAPVFKSLKCDDNLFTMFNCGVENKYQDIWSHHNYIVYVAKGRKVWHTSSGIYDLTEGSLVFVRKGACIIEQFFDAKFCLLLFFVSDDFICNVLKDKLNATTRKKDAVAKLEPVLNLHSDRYLEAFFANMMVYFDGKPNPEPLLLQLKFRELILILTSNPLNNQILLYADLVVSNPKGLNLQTAMEENFCFNLKLKDFAKLCLMSLSAFKREFEKIYGVTPGKWLLTKRLEHARNLIQNANKSVKEAAFESGFENPSHFSRAFLGQFGYPPSSIKDKNC</sequence>
<dbReference type="GO" id="GO:0003700">
    <property type="term" value="F:DNA-binding transcription factor activity"/>
    <property type="evidence" value="ECO:0007669"/>
    <property type="project" value="InterPro"/>
</dbReference>
<dbReference type="InterPro" id="IPR018060">
    <property type="entry name" value="HTH_AraC"/>
</dbReference>
<dbReference type="STRING" id="714943.Mucpa_1801"/>
<dbReference type="PROSITE" id="PS01124">
    <property type="entry name" value="HTH_ARAC_FAMILY_2"/>
    <property type="match status" value="1"/>
</dbReference>
<evidence type="ECO:0000313" key="6">
    <source>
        <dbReference type="Proteomes" id="UP000002774"/>
    </source>
</evidence>
<evidence type="ECO:0000313" key="5">
    <source>
        <dbReference type="EMBL" id="EHQ25955.1"/>
    </source>
</evidence>
<keyword evidence="2" id="KW-0238">DNA-binding</keyword>
<dbReference type="SMART" id="SM00342">
    <property type="entry name" value="HTH_ARAC"/>
    <property type="match status" value="1"/>
</dbReference>
<gene>
    <name evidence="5" type="ORF">Mucpa_1801</name>
</gene>
<evidence type="ECO:0000256" key="3">
    <source>
        <dbReference type="ARBA" id="ARBA00023163"/>
    </source>
</evidence>
<dbReference type="AlphaFoldDB" id="H1YA74"/>
<reference evidence="5" key="1">
    <citation type="submission" date="2011-09" db="EMBL/GenBank/DDBJ databases">
        <title>The permanent draft genome of Mucilaginibacter paludis DSM 18603.</title>
        <authorList>
            <consortium name="US DOE Joint Genome Institute (JGI-PGF)"/>
            <person name="Lucas S."/>
            <person name="Han J."/>
            <person name="Lapidus A."/>
            <person name="Bruce D."/>
            <person name="Goodwin L."/>
            <person name="Pitluck S."/>
            <person name="Peters L."/>
            <person name="Kyrpides N."/>
            <person name="Mavromatis K."/>
            <person name="Ivanova N."/>
            <person name="Mikhailova N."/>
            <person name="Held B."/>
            <person name="Detter J.C."/>
            <person name="Tapia R."/>
            <person name="Han C."/>
            <person name="Land M."/>
            <person name="Hauser L."/>
            <person name="Markowitz V."/>
            <person name="Cheng J.-F."/>
            <person name="Hugenholtz P."/>
            <person name="Woyke T."/>
            <person name="Wu D."/>
            <person name="Tindall B."/>
            <person name="Brambilla E."/>
            <person name="Klenk H.-P."/>
            <person name="Eisen J.A."/>
        </authorList>
    </citation>
    <scope>NUCLEOTIDE SEQUENCE [LARGE SCALE GENOMIC DNA]</scope>
    <source>
        <strain evidence="5">DSM 18603</strain>
    </source>
</reference>
<proteinExistence type="predicted"/>
<keyword evidence="6" id="KW-1185">Reference proteome</keyword>
<name>H1YA74_9SPHI</name>
<dbReference type="Proteomes" id="UP000002774">
    <property type="component" value="Chromosome"/>
</dbReference>
<dbReference type="HOGENOM" id="CLU_073843_1_0_10"/>
<dbReference type="InterPro" id="IPR009057">
    <property type="entry name" value="Homeodomain-like_sf"/>
</dbReference>
<dbReference type="SUPFAM" id="SSF46689">
    <property type="entry name" value="Homeodomain-like"/>
    <property type="match status" value="2"/>
</dbReference>
<dbReference type="Gene3D" id="1.10.10.60">
    <property type="entry name" value="Homeodomain-like"/>
    <property type="match status" value="2"/>
</dbReference>
<accession>H1YA74</accession>
<protein>
    <submittedName>
        <fullName evidence="5">Transcriptional regulator, AraC family</fullName>
    </submittedName>
</protein>
<keyword evidence="1" id="KW-0805">Transcription regulation</keyword>
<dbReference type="GO" id="GO:0043565">
    <property type="term" value="F:sequence-specific DNA binding"/>
    <property type="evidence" value="ECO:0007669"/>
    <property type="project" value="InterPro"/>
</dbReference>
<dbReference type="PANTHER" id="PTHR43280:SF2">
    <property type="entry name" value="HTH-TYPE TRANSCRIPTIONAL REGULATOR EXSA"/>
    <property type="match status" value="1"/>
</dbReference>
<dbReference type="Pfam" id="PF12833">
    <property type="entry name" value="HTH_18"/>
    <property type="match status" value="1"/>
</dbReference>
<dbReference type="Pfam" id="PF22200">
    <property type="entry name" value="ExsA_N"/>
    <property type="match status" value="1"/>
</dbReference>
<evidence type="ECO:0000256" key="1">
    <source>
        <dbReference type="ARBA" id="ARBA00023015"/>
    </source>
</evidence>
<dbReference type="InterPro" id="IPR054015">
    <property type="entry name" value="ExsA-like_N"/>
</dbReference>